<keyword evidence="5" id="KW-0472">Membrane</keyword>
<dbReference type="Gene3D" id="3.40.50.300">
    <property type="entry name" value="P-loop containing nucleotide triphosphate hydrolases"/>
    <property type="match status" value="1"/>
</dbReference>
<evidence type="ECO:0000256" key="5">
    <source>
        <dbReference type="ARBA" id="ARBA00023136"/>
    </source>
</evidence>
<keyword evidence="8" id="KW-1185">Reference proteome</keyword>
<keyword evidence="3" id="KW-0812">Transmembrane</keyword>
<dbReference type="PANTHER" id="PTHR37937:SF1">
    <property type="entry name" value="CONJUGATIVE TRANSFER: DNA TRANSPORT"/>
    <property type="match status" value="1"/>
</dbReference>
<evidence type="ECO:0000256" key="3">
    <source>
        <dbReference type="ARBA" id="ARBA00022692"/>
    </source>
</evidence>
<evidence type="ECO:0000313" key="7">
    <source>
        <dbReference type="EMBL" id="MBD2704701.1"/>
    </source>
</evidence>
<feature type="domain" description="TraD/TraG TraM recognition site" evidence="6">
    <location>
        <begin position="340"/>
        <end position="461"/>
    </location>
</feature>
<dbReference type="InterPro" id="IPR051539">
    <property type="entry name" value="T4SS-coupling_protein"/>
</dbReference>
<accession>A0A927AUL4</accession>
<dbReference type="SUPFAM" id="SSF52540">
    <property type="entry name" value="P-loop containing nucleoside triphosphate hydrolases"/>
    <property type="match status" value="1"/>
</dbReference>
<dbReference type="GO" id="GO:0005886">
    <property type="term" value="C:plasma membrane"/>
    <property type="evidence" value="ECO:0007669"/>
    <property type="project" value="UniProtKB-SubCell"/>
</dbReference>
<dbReference type="RefSeq" id="WP_190891503.1">
    <property type="nucleotide sequence ID" value="NZ_JACWZY010000035.1"/>
</dbReference>
<keyword evidence="4" id="KW-1133">Transmembrane helix</keyword>
<keyword evidence="2" id="KW-1003">Cell membrane</keyword>
<evidence type="ECO:0000256" key="4">
    <source>
        <dbReference type="ARBA" id="ARBA00022989"/>
    </source>
</evidence>
<protein>
    <submittedName>
        <fullName evidence="7">TraM recognition domain-containing protein</fullName>
    </submittedName>
</protein>
<proteinExistence type="predicted"/>
<dbReference type="InterPro" id="IPR027417">
    <property type="entry name" value="P-loop_NTPase"/>
</dbReference>
<evidence type="ECO:0000256" key="1">
    <source>
        <dbReference type="ARBA" id="ARBA00004651"/>
    </source>
</evidence>
<name>A0A927AUL4_9BACT</name>
<dbReference type="Proteomes" id="UP000598820">
    <property type="component" value="Unassembled WGS sequence"/>
</dbReference>
<dbReference type="AlphaFoldDB" id="A0A927AUL4"/>
<evidence type="ECO:0000259" key="6">
    <source>
        <dbReference type="Pfam" id="PF12696"/>
    </source>
</evidence>
<dbReference type="CDD" id="cd01127">
    <property type="entry name" value="TrwB_TraG_TraD_VirD4"/>
    <property type="match status" value="1"/>
</dbReference>
<comment type="caution">
    <text evidence="7">The sequence shown here is derived from an EMBL/GenBank/DDBJ whole genome shotgun (WGS) entry which is preliminary data.</text>
</comment>
<dbReference type="InterPro" id="IPR032689">
    <property type="entry name" value="TraG-D_C"/>
</dbReference>
<evidence type="ECO:0000313" key="8">
    <source>
        <dbReference type="Proteomes" id="UP000598820"/>
    </source>
</evidence>
<gene>
    <name evidence="7" type="ORF">IC229_28960</name>
</gene>
<dbReference type="EMBL" id="JACWZY010000035">
    <property type="protein sequence ID" value="MBD2704701.1"/>
    <property type="molecule type" value="Genomic_DNA"/>
</dbReference>
<evidence type="ECO:0000256" key="2">
    <source>
        <dbReference type="ARBA" id="ARBA00022475"/>
    </source>
</evidence>
<organism evidence="7 8">
    <name type="scientific">Spirosoma profusum</name>
    <dbReference type="NCBI Taxonomy" id="2771354"/>
    <lineage>
        <taxon>Bacteria</taxon>
        <taxon>Pseudomonadati</taxon>
        <taxon>Bacteroidota</taxon>
        <taxon>Cytophagia</taxon>
        <taxon>Cytophagales</taxon>
        <taxon>Cytophagaceae</taxon>
        <taxon>Spirosoma</taxon>
    </lineage>
</organism>
<sequence>MEQFDLETPLIEFSSSSGKDFWTLRNACSGLQIFGSTGSGKSSASCRLVALKFLQAGMGGLVLTVKPDEVDIWRSYCQMTGRENDLIVIEPKCKHSFNIIDHASGHGTSELAATDNIVEVLNEVIQAGQAQDSGRSDDSFWREQLALLLTNTIDLVKLAYNRISIQGIHEIVQSIPKANESWDPEDPAKAFNRAFMAARVNVNAKIAEWLSTLSPQDQTRFEDDLVYEMAIVEAIPDARILKFVDRYFVDEFIPLAEKTRSIVQINCSGFLYRLLREPFYSLFCRYPSTVTPEDCYEGKIVVINLPTKRYHKAGRDCQMVCKFLFTRAWEQRDVQMKSRPCFLFVDEAQNLLTESDALFLTTARSSRIATVFVTQSVSNYYSVMGGQKAEYRVRSLLGNFGTKLFHSNSDELTNEMCSKLIGDAFFEDATESVTVAQNFSQTRGRSLKLERLVRVEEFARLRSGGPKNNLLVDGYLHRQGEVFANGFNHLKLTFNQNYQL</sequence>
<dbReference type="Pfam" id="PF12696">
    <property type="entry name" value="TraG-D_C"/>
    <property type="match status" value="1"/>
</dbReference>
<dbReference type="PANTHER" id="PTHR37937">
    <property type="entry name" value="CONJUGATIVE TRANSFER: DNA TRANSPORT"/>
    <property type="match status" value="1"/>
</dbReference>
<reference evidence="7" key="1">
    <citation type="submission" date="2020-09" db="EMBL/GenBank/DDBJ databases">
        <authorList>
            <person name="Kim M.K."/>
        </authorList>
    </citation>
    <scope>NUCLEOTIDE SEQUENCE</scope>
    <source>
        <strain evidence="7">BT702</strain>
    </source>
</reference>
<comment type="subcellular location">
    <subcellularLocation>
        <location evidence="1">Cell membrane</location>
        <topology evidence="1">Multi-pass membrane protein</topology>
    </subcellularLocation>
</comment>